<name>A0ABQ8FYJ9_9PEZI</name>
<dbReference type="PANTHER" id="PTHR43142">
    <property type="entry name" value="CARBOXYLIC ESTER HYDROLASE"/>
    <property type="match status" value="1"/>
</dbReference>
<organism evidence="5 6">
    <name type="scientific">Macrophomina phaseolina</name>
    <dbReference type="NCBI Taxonomy" id="35725"/>
    <lineage>
        <taxon>Eukaryota</taxon>
        <taxon>Fungi</taxon>
        <taxon>Dikarya</taxon>
        <taxon>Ascomycota</taxon>
        <taxon>Pezizomycotina</taxon>
        <taxon>Dothideomycetes</taxon>
        <taxon>Dothideomycetes incertae sedis</taxon>
        <taxon>Botryosphaeriales</taxon>
        <taxon>Botryosphaeriaceae</taxon>
        <taxon>Macrophomina</taxon>
    </lineage>
</organism>
<dbReference type="InterPro" id="IPR002018">
    <property type="entry name" value="CarbesteraseB"/>
</dbReference>
<protein>
    <recommendedName>
        <fullName evidence="3">Carboxylic ester hydrolase</fullName>
        <ecNumber evidence="3">3.1.1.-</ecNumber>
    </recommendedName>
</protein>
<accession>A0ABQ8FYJ9</accession>
<comment type="caution">
    <text evidence="5">The sequence shown here is derived from an EMBL/GenBank/DDBJ whole genome shotgun (WGS) entry which is preliminary data.</text>
</comment>
<dbReference type="Gene3D" id="3.40.50.1820">
    <property type="entry name" value="alpha/beta hydrolase"/>
    <property type="match status" value="1"/>
</dbReference>
<reference evidence="5 6" key="1">
    <citation type="journal article" date="2021" name="Nat. Commun.">
        <title>Genetic determinants of endophytism in the Arabidopsis root mycobiome.</title>
        <authorList>
            <person name="Mesny F."/>
            <person name="Miyauchi S."/>
            <person name="Thiergart T."/>
            <person name="Pickel B."/>
            <person name="Atanasova L."/>
            <person name="Karlsson M."/>
            <person name="Huettel B."/>
            <person name="Barry K.W."/>
            <person name="Haridas S."/>
            <person name="Chen C."/>
            <person name="Bauer D."/>
            <person name="Andreopoulos W."/>
            <person name="Pangilinan J."/>
            <person name="LaButti K."/>
            <person name="Riley R."/>
            <person name="Lipzen A."/>
            <person name="Clum A."/>
            <person name="Drula E."/>
            <person name="Henrissat B."/>
            <person name="Kohler A."/>
            <person name="Grigoriev I.V."/>
            <person name="Martin F.M."/>
            <person name="Hacquard S."/>
        </authorList>
    </citation>
    <scope>NUCLEOTIDE SEQUENCE [LARGE SCALE GENOMIC DNA]</scope>
    <source>
        <strain evidence="5 6">MPI-SDFR-AT-0080</strain>
    </source>
</reference>
<evidence type="ECO:0000256" key="3">
    <source>
        <dbReference type="RuleBase" id="RU361235"/>
    </source>
</evidence>
<keyword evidence="2 3" id="KW-0378">Hydrolase</keyword>
<sequence>MASAAMIQHPNLGTVRGKAAEDSSGVTQFLGVKYATLKDRFALPELVKGDPKGAVEAGEFGPQVVSVHGALDMEMGYIQQTLPKPPNLPSSSDTEGLNLNITVPPAGTPKPPDGFPVLAFIHGGALSVGANWWPQYDFKRLVKFGSETGRPFIGVNIGYRLGIPGFLTSAEMQKAGYKPNNGLRDQATALQWIKHHISGFGGNPESVAVMGESAGAASALLHLQSPTPLFARIISMSGTPLMMKPLPPPVAEHTYATVLDAFNLAHLSPPDRLHALRTLPIPDLLSKAPLGAPLIFVEDGDSVRASPSHADLQPSLAPAAGTWCTELLSGWCGADANIMAYLLPALQGPDVARLFTASFGKSLDATHPGLAAKVLGAYAIEAGAGAQEALPRIVELASDLLFRASARAYVDAWPGSGQGRAWLYDFEMKNPWEGRWKGYATHILDVAAFFLNFEEKLPSEGYGERAREWAGDVLDFVVGNGAGWDAEREVRVFKEDGHAIVKKEEEVRGDKLSGILKDEGVGFDVLAEAWGNFMQGK</sequence>
<dbReference type="EC" id="3.1.1.-" evidence="3"/>
<dbReference type="InterPro" id="IPR019826">
    <property type="entry name" value="Carboxylesterase_B_AS"/>
</dbReference>
<proteinExistence type="inferred from homology"/>
<dbReference type="EMBL" id="JAGTJR010000035">
    <property type="protein sequence ID" value="KAH7036376.1"/>
    <property type="molecule type" value="Genomic_DNA"/>
</dbReference>
<gene>
    <name evidence="5" type="ORF">B0J12DRAFT_678208</name>
</gene>
<evidence type="ECO:0000313" key="5">
    <source>
        <dbReference type="EMBL" id="KAH7036376.1"/>
    </source>
</evidence>
<dbReference type="Pfam" id="PF00135">
    <property type="entry name" value="COesterase"/>
    <property type="match status" value="1"/>
</dbReference>
<dbReference type="Proteomes" id="UP000774617">
    <property type="component" value="Unassembled WGS sequence"/>
</dbReference>
<evidence type="ECO:0000313" key="6">
    <source>
        <dbReference type="Proteomes" id="UP000774617"/>
    </source>
</evidence>
<evidence type="ECO:0000256" key="2">
    <source>
        <dbReference type="ARBA" id="ARBA00022801"/>
    </source>
</evidence>
<feature type="domain" description="Carboxylesterase type B" evidence="4">
    <location>
        <begin position="11"/>
        <end position="447"/>
    </location>
</feature>
<dbReference type="InterPro" id="IPR029058">
    <property type="entry name" value="AB_hydrolase_fold"/>
</dbReference>
<dbReference type="PROSITE" id="PS00122">
    <property type="entry name" value="CARBOXYLESTERASE_B_1"/>
    <property type="match status" value="1"/>
</dbReference>
<dbReference type="SUPFAM" id="SSF53474">
    <property type="entry name" value="alpha/beta-Hydrolases"/>
    <property type="match status" value="1"/>
</dbReference>
<dbReference type="PANTHER" id="PTHR43142:SF11">
    <property type="entry name" value="CARBOXYLIC ESTER HYDROLASE"/>
    <property type="match status" value="1"/>
</dbReference>
<comment type="similarity">
    <text evidence="1 3">Belongs to the type-B carboxylesterase/lipase family.</text>
</comment>
<evidence type="ECO:0000256" key="1">
    <source>
        <dbReference type="ARBA" id="ARBA00005964"/>
    </source>
</evidence>
<evidence type="ECO:0000259" key="4">
    <source>
        <dbReference type="Pfam" id="PF00135"/>
    </source>
</evidence>
<keyword evidence="6" id="KW-1185">Reference proteome</keyword>